<evidence type="ECO:0000313" key="3">
    <source>
        <dbReference type="Proteomes" id="UP000033140"/>
    </source>
</evidence>
<dbReference type="OMA" id="VEDRPMQ"/>
<reference evidence="2 3" key="2">
    <citation type="journal article" date="2014" name="J. Gen. Appl. Microbiol.">
        <title>The early diverging ascomycetous budding yeast Saitoella complicata has three histone deacetylases belonging to the Clr6, Hos2, and Rpd3 lineages.</title>
        <authorList>
            <person name="Nishida H."/>
            <person name="Matsumoto T."/>
            <person name="Kondo S."/>
            <person name="Hamamoto M."/>
            <person name="Yoshikawa H."/>
        </authorList>
    </citation>
    <scope>NUCLEOTIDE SEQUENCE [LARGE SCALE GENOMIC DNA]</scope>
    <source>
        <strain evidence="2 3">NRRL Y-17804</strain>
    </source>
</reference>
<reference evidence="2 3" key="1">
    <citation type="journal article" date="2011" name="J. Gen. Appl. Microbiol.">
        <title>Draft genome sequencing of the enigmatic yeast Saitoella complicata.</title>
        <authorList>
            <person name="Nishida H."/>
            <person name="Hamamoto M."/>
            <person name="Sugiyama J."/>
        </authorList>
    </citation>
    <scope>NUCLEOTIDE SEQUENCE [LARGE SCALE GENOMIC DNA]</scope>
    <source>
        <strain evidence="2 3">NRRL Y-17804</strain>
    </source>
</reference>
<evidence type="ECO:0000256" key="1">
    <source>
        <dbReference type="SAM" id="MobiDB-lite"/>
    </source>
</evidence>
<dbReference type="EMBL" id="BACD03000039">
    <property type="protein sequence ID" value="GAO51001.1"/>
    <property type="molecule type" value="Genomic_DNA"/>
</dbReference>
<organism evidence="2 3">
    <name type="scientific">Saitoella complicata (strain BCRC 22490 / CBS 7301 / JCM 7358 / NBRC 10748 / NRRL Y-17804)</name>
    <dbReference type="NCBI Taxonomy" id="698492"/>
    <lineage>
        <taxon>Eukaryota</taxon>
        <taxon>Fungi</taxon>
        <taxon>Dikarya</taxon>
        <taxon>Ascomycota</taxon>
        <taxon>Taphrinomycotina</taxon>
        <taxon>Taphrinomycotina incertae sedis</taxon>
        <taxon>Saitoella</taxon>
    </lineage>
</organism>
<dbReference type="Gene3D" id="6.10.140.1230">
    <property type="match status" value="1"/>
</dbReference>
<dbReference type="GO" id="GO:0000815">
    <property type="term" value="C:ESCRT III complex"/>
    <property type="evidence" value="ECO:0007669"/>
    <property type="project" value="TreeGrafter"/>
</dbReference>
<name>A0A0E9NMU9_SAICN</name>
<dbReference type="GO" id="GO:0009898">
    <property type="term" value="C:cytoplasmic side of plasma membrane"/>
    <property type="evidence" value="ECO:0007669"/>
    <property type="project" value="TreeGrafter"/>
</dbReference>
<reference evidence="2 3" key="3">
    <citation type="journal article" date="2015" name="Genome Announc.">
        <title>Draft Genome Sequence of the Archiascomycetous Yeast Saitoella complicata.</title>
        <authorList>
            <person name="Yamauchi K."/>
            <person name="Kondo S."/>
            <person name="Hamamoto M."/>
            <person name="Takahashi Y."/>
            <person name="Ogura Y."/>
            <person name="Hayashi T."/>
            <person name="Nishida H."/>
        </authorList>
    </citation>
    <scope>NUCLEOTIDE SEQUENCE [LARGE SCALE GENOMIC DNA]</scope>
    <source>
        <strain evidence="2 3">NRRL Y-17804</strain>
    </source>
</reference>
<dbReference type="InterPro" id="IPR005024">
    <property type="entry name" value="Snf7_fam"/>
</dbReference>
<dbReference type="Pfam" id="PF03357">
    <property type="entry name" value="Snf7"/>
    <property type="match status" value="1"/>
</dbReference>
<dbReference type="OrthoDB" id="10250120at2759"/>
<proteinExistence type="predicted"/>
<protein>
    <recommendedName>
        <fullName evidence="4">SNF7 family protein</fullName>
    </recommendedName>
</protein>
<accession>A0A0E9NMU9</accession>
<feature type="compositionally biased region" description="Basic and acidic residues" evidence="1">
    <location>
        <begin position="442"/>
        <end position="458"/>
    </location>
</feature>
<dbReference type="GO" id="GO:0032511">
    <property type="term" value="P:late endosome to vacuole transport via multivesicular body sorting pathway"/>
    <property type="evidence" value="ECO:0007669"/>
    <property type="project" value="TreeGrafter"/>
</dbReference>
<keyword evidence="3" id="KW-1185">Reference proteome</keyword>
<dbReference type="PANTHER" id="PTHR22761:SF18">
    <property type="entry name" value="SORTING PROTEIN SNF7 FAMILY PROTEIN, PUTATIVE (AFU_ORTHOLOGUE AFUA_2G16692)-RELATED"/>
    <property type="match status" value="1"/>
</dbReference>
<sequence length="499" mass="54296">MQRVAGGRDTVREVSHRVNIQTLSNNPPSSITKKKQTSSIMEQAPPSTLCDFLLAHPKFTKARLPSLFSDFTSQRESNPDGYAANVTAWKSAIEAAAKAGAFRNSEDRLVLETGPSLLRDASSREWGSPLGLGAVIASLLSSGDLIPLTTYTSQQQSIYASSSWSVGAILSWGFRKVIGERQPSVDLSKTEKYVMVQNLESAANNVLRLACSRISSPYTDPIYSTQTFTETFAATAVPGTTLSATDVKALLTFLSRDKGEIRIDGDTIKFKSSPGAELPAEITEADHSVAKLHTAILNLTRQIDALTERSTAYDQAARAAVSKGQKTLALSSLKSKKLAEVALGQRAGTLHQLQEIIQKVDQANTDASTISIMESGAKVLEGLMKDIGGVQRVDEVVDRVRRGVEDVDEVSGIIAELGKETAEVDEDELEAEFAGLMEEGEKEEKQKQKEEEKKAERTAEEEDELLRRLKGIRLDGVKALDKEVEKRTETEKKAEPLAA</sequence>
<dbReference type="Pfam" id="PF25880">
    <property type="entry name" value="WHD_CHMP7_1st"/>
    <property type="match status" value="1"/>
</dbReference>
<evidence type="ECO:0000313" key="2">
    <source>
        <dbReference type="EMBL" id="GAO51001.1"/>
    </source>
</evidence>
<feature type="region of interest" description="Disordered" evidence="1">
    <location>
        <begin position="435"/>
        <end position="462"/>
    </location>
</feature>
<gene>
    <name evidence="2" type="ORF">G7K_5114-t1</name>
</gene>
<comment type="caution">
    <text evidence="2">The sequence shown here is derived from an EMBL/GenBank/DDBJ whole genome shotgun (WGS) entry which is preliminary data.</text>
</comment>
<dbReference type="AlphaFoldDB" id="A0A0E9NMU9"/>
<dbReference type="Proteomes" id="UP000033140">
    <property type="component" value="Unassembled WGS sequence"/>
</dbReference>
<dbReference type="STRING" id="698492.A0A0E9NMU9"/>
<dbReference type="GO" id="GO:0005771">
    <property type="term" value="C:multivesicular body"/>
    <property type="evidence" value="ECO:0007669"/>
    <property type="project" value="TreeGrafter"/>
</dbReference>
<dbReference type="GO" id="GO:0006900">
    <property type="term" value="P:vesicle budding from membrane"/>
    <property type="evidence" value="ECO:0007669"/>
    <property type="project" value="TreeGrafter"/>
</dbReference>
<evidence type="ECO:0008006" key="4">
    <source>
        <dbReference type="Google" id="ProtNLM"/>
    </source>
</evidence>
<dbReference type="PANTHER" id="PTHR22761">
    <property type="entry name" value="CHARGED MULTIVESICULAR BODY PROTEIN"/>
    <property type="match status" value="1"/>
</dbReference>
<dbReference type="RefSeq" id="XP_019025075.1">
    <property type="nucleotide sequence ID" value="XM_019165968.1"/>
</dbReference>